<accession>A0A368LKH0</accession>
<feature type="signal peptide" evidence="2">
    <location>
        <begin position="1"/>
        <end position="35"/>
    </location>
</feature>
<name>A0A368LKH0_9VIBR</name>
<feature type="compositionally biased region" description="Polar residues" evidence="1">
    <location>
        <begin position="56"/>
        <end position="71"/>
    </location>
</feature>
<keyword evidence="2" id="KW-0732">Signal</keyword>
<proteinExistence type="predicted"/>
<dbReference type="RefSeq" id="WP_086960459.1">
    <property type="nucleotide sequence ID" value="NZ_AP018680.1"/>
</dbReference>
<dbReference type="OrthoDB" id="7593840at2"/>
<dbReference type="GeneID" id="303187460"/>
<dbReference type="AlphaFoldDB" id="A0A368LKH0"/>
<feature type="chain" id="PRO_5016587277" description="Outer membrane protein beta-barrel domain-containing protein" evidence="2">
    <location>
        <begin position="36"/>
        <end position="400"/>
    </location>
</feature>
<dbReference type="Proteomes" id="UP000252479">
    <property type="component" value="Unassembled WGS sequence"/>
</dbReference>
<evidence type="ECO:0000313" key="3">
    <source>
        <dbReference type="EMBL" id="RCS72286.1"/>
    </source>
</evidence>
<organism evidence="3 4">
    <name type="scientific">Vibrio casei</name>
    <dbReference type="NCBI Taxonomy" id="673372"/>
    <lineage>
        <taxon>Bacteria</taxon>
        <taxon>Pseudomonadati</taxon>
        <taxon>Pseudomonadota</taxon>
        <taxon>Gammaproteobacteria</taxon>
        <taxon>Vibrionales</taxon>
        <taxon>Vibrionaceae</taxon>
        <taxon>Vibrio</taxon>
    </lineage>
</organism>
<protein>
    <recommendedName>
        <fullName evidence="5">Outer membrane protein beta-barrel domain-containing protein</fullName>
    </recommendedName>
</protein>
<feature type="compositionally biased region" description="Low complexity" evidence="1">
    <location>
        <begin position="40"/>
        <end position="55"/>
    </location>
</feature>
<evidence type="ECO:0008006" key="5">
    <source>
        <dbReference type="Google" id="ProtNLM"/>
    </source>
</evidence>
<feature type="region of interest" description="Disordered" evidence="1">
    <location>
        <begin position="40"/>
        <end position="85"/>
    </location>
</feature>
<dbReference type="EMBL" id="QPGL01000001">
    <property type="protein sequence ID" value="RCS72286.1"/>
    <property type="molecule type" value="Genomic_DNA"/>
</dbReference>
<evidence type="ECO:0000256" key="1">
    <source>
        <dbReference type="SAM" id="MobiDB-lite"/>
    </source>
</evidence>
<sequence>MTLFPAYLFTYQSIKNASRTIGLSLLTLLSFQSMADTTTILSPSDSTDSSRISKSNQSDKGVSRPSQTFQKTPKRQATEMSSGEKRNKEVWDHILPFGGQTAIYNGYDLPLPFGISFLYSHVKQQQNISNMKVGYNGSGLSIGGNQINTYISPQDINPSLFRFNNFETDTQTPQLKIDAWVLPFLNVFGTVGALSGTTDLGMVLGGDQLLNVLNNHFPDCPSNEHIEAIGQKCRNAVAKIKNVVGGDHEYDKTIDIQGYSYTYGAMIAGATGNWFYTIPISYTQTHMKKASVSGGTVNIQPRIGYNFELLHGYKLSLYTGASYMQTKQTISGSYKPGETAVPDQNQADGISFQVAQQNESPWAGVIGFNINLNQYFSAAFENSGVAGNRNQYVIMLNGRF</sequence>
<comment type="caution">
    <text evidence="3">The sequence shown here is derived from an EMBL/GenBank/DDBJ whole genome shotgun (WGS) entry which is preliminary data.</text>
</comment>
<evidence type="ECO:0000256" key="2">
    <source>
        <dbReference type="SAM" id="SignalP"/>
    </source>
</evidence>
<reference evidence="3 4" key="1">
    <citation type="journal article" date="2017" name="Elife">
        <title>Extensive horizontal gene transfer in cheese-associated bacteria.</title>
        <authorList>
            <person name="Bonham K.S."/>
            <person name="Wolfe B.E."/>
            <person name="Dutton R.J."/>
        </authorList>
    </citation>
    <scope>NUCLEOTIDE SEQUENCE [LARGE SCALE GENOMIC DNA]</scope>
    <source>
        <strain evidence="3 4">JB196</strain>
    </source>
</reference>
<keyword evidence="4" id="KW-1185">Reference proteome</keyword>
<gene>
    <name evidence="3" type="ORF">CIK83_00940</name>
</gene>
<evidence type="ECO:0000313" key="4">
    <source>
        <dbReference type="Proteomes" id="UP000252479"/>
    </source>
</evidence>